<accession>A0A941FKF7</accession>
<proteinExistence type="inferred from homology"/>
<name>A0A941FKF7_9BACI</name>
<dbReference type="InterPro" id="IPR008978">
    <property type="entry name" value="HSP20-like_chaperone"/>
</dbReference>
<dbReference type="Proteomes" id="UP000680045">
    <property type="component" value="Unassembled WGS sequence"/>
</dbReference>
<dbReference type="SUPFAM" id="SSF49764">
    <property type="entry name" value="HSP20-like chaperones"/>
    <property type="match status" value="1"/>
</dbReference>
<dbReference type="Pfam" id="PF00011">
    <property type="entry name" value="HSP20"/>
    <property type="match status" value="1"/>
</dbReference>
<gene>
    <name evidence="4" type="ORF">KEH51_22960</name>
</gene>
<evidence type="ECO:0000313" key="4">
    <source>
        <dbReference type="EMBL" id="MBR8645815.1"/>
    </source>
</evidence>
<reference evidence="4" key="1">
    <citation type="submission" date="2021-04" db="EMBL/GenBank/DDBJ databases">
        <title>Whole genome sequencing of Enterococci isolates from hospitalized patients.</title>
        <authorList>
            <person name="Ogoti B.M."/>
            <person name="Onyambu F.G."/>
        </authorList>
    </citation>
    <scope>NUCLEOTIDE SEQUENCE</scope>
    <source>
        <strain evidence="4">242</strain>
    </source>
</reference>
<sequence>MLKSLDDFFGSAKERSFPVDIHETHSEYTLTATLPGIPRSQISIDVLAHSVTISAKHGDRKDKNQGLFHKEVSAGTFQEPFPFQNRLMKQM</sequence>
<dbReference type="Gene3D" id="2.60.40.790">
    <property type="match status" value="1"/>
</dbReference>
<evidence type="ECO:0000256" key="2">
    <source>
        <dbReference type="RuleBase" id="RU003616"/>
    </source>
</evidence>
<evidence type="ECO:0000256" key="1">
    <source>
        <dbReference type="PROSITE-ProRule" id="PRU00285"/>
    </source>
</evidence>
<dbReference type="PROSITE" id="PS01031">
    <property type="entry name" value="SHSP"/>
    <property type="match status" value="1"/>
</dbReference>
<dbReference type="EMBL" id="JAGTPW010000052">
    <property type="protein sequence ID" value="MBR8645815.1"/>
    <property type="molecule type" value="Genomic_DNA"/>
</dbReference>
<dbReference type="InterPro" id="IPR002068">
    <property type="entry name" value="A-crystallin/Hsp20_dom"/>
</dbReference>
<dbReference type="AlphaFoldDB" id="A0A941FKF7"/>
<comment type="similarity">
    <text evidence="1 2">Belongs to the small heat shock protein (HSP20) family.</text>
</comment>
<organism evidence="4 5">
    <name type="scientific">Peribacillus frigoritolerans</name>
    <dbReference type="NCBI Taxonomy" id="450367"/>
    <lineage>
        <taxon>Bacteria</taxon>
        <taxon>Bacillati</taxon>
        <taxon>Bacillota</taxon>
        <taxon>Bacilli</taxon>
        <taxon>Bacillales</taxon>
        <taxon>Bacillaceae</taxon>
        <taxon>Peribacillus</taxon>
    </lineage>
</organism>
<evidence type="ECO:0000259" key="3">
    <source>
        <dbReference type="PROSITE" id="PS01031"/>
    </source>
</evidence>
<protein>
    <submittedName>
        <fullName evidence="4">Hsp20 family protein</fullName>
    </submittedName>
</protein>
<feature type="domain" description="SHSP" evidence="3">
    <location>
        <begin position="10"/>
        <end position="91"/>
    </location>
</feature>
<comment type="caution">
    <text evidence="4">The sequence shown here is derived from an EMBL/GenBank/DDBJ whole genome shotgun (WGS) entry which is preliminary data.</text>
</comment>
<evidence type="ECO:0000313" key="5">
    <source>
        <dbReference type="Proteomes" id="UP000680045"/>
    </source>
</evidence>